<dbReference type="AlphaFoldDB" id="A0A3B0X2S0"/>
<dbReference type="InterPro" id="IPR000713">
    <property type="entry name" value="Mur_ligase_N"/>
</dbReference>
<protein>
    <recommendedName>
        <fullName evidence="10">UDP-MurNAc-pentapeptide synthetase</fullName>
    </recommendedName>
</protein>
<dbReference type="Pfam" id="PF01225">
    <property type="entry name" value="Mur_ligase"/>
    <property type="match status" value="1"/>
</dbReference>
<dbReference type="GO" id="GO:0009252">
    <property type="term" value="P:peptidoglycan biosynthetic process"/>
    <property type="evidence" value="ECO:0007669"/>
    <property type="project" value="UniProtKB-KW"/>
</dbReference>
<feature type="domain" description="Mur ligase N-terminal catalytic" evidence="11">
    <location>
        <begin position="23"/>
        <end position="93"/>
    </location>
</feature>
<keyword evidence="9" id="KW-0961">Cell wall biogenesis/degradation</keyword>
<reference evidence="14" key="1">
    <citation type="submission" date="2018-06" db="EMBL/GenBank/DDBJ databases">
        <authorList>
            <person name="Zhirakovskaya E."/>
        </authorList>
    </citation>
    <scope>NUCLEOTIDE SEQUENCE</scope>
</reference>
<organism evidence="14">
    <name type="scientific">hydrothermal vent metagenome</name>
    <dbReference type="NCBI Taxonomy" id="652676"/>
    <lineage>
        <taxon>unclassified sequences</taxon>
        <taxon>metagenomes</taxon>
        <taxon>ecological metagenomes</taxon>
    </lineage>
</organism>
<gene>
    <name evidence="14" type="ORF">MNBD_GAMMA08-2808</name>
</gene>
<dbReference type="Gene3D" id="3.40.1190.10">
    <property type="entry name" value="Mur-like, catalytic domain"/>
    <property type="match status" value="1"/>
</dbReference>
<dbReference type="SUPFAM" id="SSF63418">
    <property type="entry name" value="MurE/MurF N-terminal domain"/>
    <property type="match status" value="1"/>
</dbReference>
<keyword evidence="7" id="KW-0573">Peptidoglycan synthesis</keyword>
<dbReference type="GO" id="GO:0005524">
    <property type="term" value="F:ATP binding"/>
    <property type="evidence" value="ECO:0007669"/>
    <property type="project" value="UniProtKB-KW"/>
</dbReference>
<name>A0A3B0X2S0_9ZZZZ</name>
<dbReference type="Pfam" id="PF08245">
    <property type="entry name" value="Mur_ligase_M"/>
    <property type="match status" value="1"/>
</dbReference>
<dbReference type="SUPFAM" id="SSF53244">
    <property type="entry name" value="MurD-like peptide ligases, peptide-binding domain"/>
    <property type="match status" value="1"/>
</dbReference>
<keyword evidence="8" id="KW-0131">Cell cycle</keyword>
<evidence type="ECO:0000256" key="9">
    <source>
        <dbReference type="ARBA" id="ARBA00023316"/>
    </source>
</evidence>
<accession>A0A3B0X2S0</accession>
<evidence type="ECO:0000256" key="2">
    <source>
        <dbReference type="ARBA" id="ARBA00022598"/>
    </source>
</evidence>
<keyword evidence="2 14" id="KW-0436">Ligase</keyword>
<dbReference type="Pfam" id="PF02875">
    <property type="entry name" value="Mur_ligase_C"/>
    <property type="match status" value="1"/>
</dbReference>
<dbReference type="Gene3D" id="3.40.1390.10">
    <property type="entry name" value="MurE/MurF, N-terminal domain"/>
    <property type="match status" value="1"/>
</dbReference>
<dbReference type="PANTHER" id="PTHR43024">
    <property type="entry name" value="UDP-N-ACETYLMURAMOYL-TRIPEPTIDE--D-ALANYL-D-ALANINE LIGASE"/>
    <property type="match status" value="1"/>
</dbReference>
<dbReference type="SUPFAM" id="SSF53623">
    <property type="entry name" value="MurD-like peptide ligases, catalytic domain"/>
    <property type="match status" value="1"/>
</dbReference>
<dbReference type="InterPro" id="IPR051046">
    <property type="entry name" value="MurCDEF_CellWall_CoF430Synth"/>
</dbReference>
<evidence type="ECO:0000259" key="11">
    <source>
        <dbReference type="Pfam" id="PF01225"/>
    </source>
</evidence>
<keyword evidence="4" id="KW-0547">Nucleotide-binding</keyword>
<dbReference type="GO" id="GO:0051301">
    <property type="term" value="P:cell division"/>
    <property type="evidence" value="ECO:0007669"/>
    <property type="project" value="UniProtKB-KW"/>
</dbReference>
<dbReference type="Gene3D" id="3.90.190.20">
    <property type="entry name" value="Mur ligase, C-terminal domain"/>
    <property type="match status" value="1"/>
</dbReference>
<dbReference type="GO" id="GO:0047480">
    <property type="term" value="F:UDP-N-acetylmuramoyl-tripeptide-D-alanyl-D-alanine ligase activity"/>
    <property type="evidence" value="ECO:0007669"/>
    <property type="project" value="InterPro"/>
</dbReference>
<evidence type="ECO:0000256" key="3">
    <source>
        <dbReference type="ARBA" id="ARBA00022618"/>
    </source>
</evidence>
<dbReference type="HAMAP" id="MF_02019">
    <property type="entry name" value="MurF"/>
    <property type="match status" value="1"/>
</dbReference>
<dbReference type="GO" id="GO:0071555">
    <property type="term" value="P:cell wall organization"/>
    <property type="evidence" value="ECO:0007669"/>
    <property type="project" value="UniProtKB-KW"/>
</dbReference>
<feature type="domain" description="Mur ligase central" evidence="13">
    <location>
        <begin position="103"/>
        <end position="289"/>
    </location>
</feature>
<keyword evidence="5" id="KW-0067">ATP-binding</keyword>
<evidence type="ECO:0000259" key="13">
    <source>
        <dbReference type="Pfam" id="PF08245"/>
    </source>
</evidence>
<dbReference type="InterPro" id="IPR004101">
    <property type="entry name" value="Mur_ligase_C"/>
</dbReference>
<dbReference type="GO" id="GO:0008360">
    <property type="term" value="P:regulation of cell shape"/>
    <property type="evidence" value="ECO:0007669"/>
    <property type="project" value="UniProtKB-KW"/>
</dbReference>
<evidence type="ECO:0000259" key="12">
    <source>
        <dbReference type="Pfam" id="PF02875"/>
    </source>
</evidence>
<dbReference type="EMBL" id="UOFH01000221">
    <property type="protein sequence ID" value="VAW62538.1"/>
    <property type="molecule type" value="Genomic_DNA"/>
</dbReference>
<evidence type="ECO:0000256" key="8">
    <source>
        <dbReference type="ARBA" id="ARBA00023306"/>
    </source>
</evidence>
<evidence type="ECO:0000256" key="5">
    <source>
        <dbReference type="ARBA" id="ARBA00022840"/>
    </source>
</evidence>
<feature type="domain" description="Mur ligase C-terminal" evidence="12">
    <location>
        <begin position="311"/>
        <end position="430"/>
    </location>
</feature>
<keyword evidence="3" id="KW-0132">Cell division</keyword>
<dbReference type="NCBIfam" id="TIGR01143">
    <property type="entry name" value="murF"/>
    <property type="match status" value="1"/>
</dbReference>
<evidence type="ECO:0000256" key="6">
    <source>
        <dbReference type="ARBA" id="ARBA00022960"/>
    </source>
</evidence>
<evidence type="ECO:0000313" key="14">
    <source>
        <dbReference type="EMBL" id="VAW62538.1"/>
    </source>
</evidence>
<proteinExistence type="inferred from homology"/>
<evidence type="ECO:0000256" key="1">
    <source>
        <dbReference type="ARBA" id="ARBA00022490"/>
    </source>
</evidence>
<dbReference type="InterPro" id="IPR036565">
    <property type="entry name" value="Mur-like_cat_sf"/>
</dbReference>
<evidence type="ECO:0000256" key="10">
    <source>
        <dbReference type="ARBA" id="ARBA00031461"/>
    </source>
</evidence>
<dbReference type="InterPro" id="IPR013221">
    <property type="entry name" value="Mur_ligase_cen"/>
</dbReference>
<dbReference type="InterPro" id="IPR035911">
    <property type="entry name" value="MurE/MurF_N"/>
</dbReference>
<evidence type="ECO:0000256" key="7">
    <source>
        <dbReference type="ARBA" id="ARBA00022984"/>
    </source>
</evidence>
<keyword evidence="1" id="KW-0963">Cytoplasm</keyword>
<dbReference type="PANTHER" id="PTHR43024:SF1">
    <property type="entry name" value="UDP-N-ACETYLMURAMOYL-TRIPEPTIDE--D-ALANYL-D-ALANINE LIGASE"/>
    <property type="match status" value="1"/>
</dbReference>
<dbReference type="InterPro" id="IPR005863">
    <property type="entry name" value="UDP-N-AcMur_synth"/>
</dbReference>
<dbReference type="InterPro" id="IPR036615">
    <property type="entry name" value="Mur_ligase_C_dom_sf"/>
</dbReference>
<keyword evidence="6" id="KW-0133">Cell shape</keyword>
<sequence length="446" mass="48085">MMALSQATKILQGTLSGSNVDFSNISIDTRKLQAGDLYIALHGDSFDGHDYLDQAKQAGAVAAVVHKNVTTSLPVIKVENTRKALADLAADKRQNFAGKVVAITGSNGKTTVKEMLTAIVSKQGSVLATQGNFNNDIGLPLTLLRMQKEKYAVIEMGANHLGEIKYLTNITQPDVALINNAGESHLEGFGSLKGVAQAKGEIYSGLANEGVAVINSDDDFANYWLELIENKKIINYSMRDKTATVYGQWQQTDSGGCLTVVVGGNVTKINLNIYGLHNAMNALAAIAVAEALQIKHENIAQALNEFSAVKGRLNFHKISSTLTIIDDTYNANPASLFAGIDVLSARHGEHWLVLGDMGELGEDEQRIHFDAGMKARKSGVSKLLTIGEASQYAADAFGEGAIKFKTKGELVFFIKKYKSQELTVLVKGSRFMKMEQIVESLIKGAS</sequence>
<evidence type="ECO:0000256" key="4">
    <source>
        <dbReference type="ARBA" id="ARBA00022741"/>
    </source>
</evidence>